<feature type="chain" id="PRO_5011794190" description="CVNH domain-containing protein" evidence="1">
    <location>
        <begin position="23"/>
        <end position="119"/>
    </location>
</feature>
<feature type="signal peptide" evidence="1">
    <location>
        <begin position="1"/>
        <end position="22"/>
    </location>
</feature>
<gene>
    <name evidence="2" type="ORF">SAMN04490194_0082</name>
</gene>
<organism evidence="2 3">
    <name type="scientific">Pseudomonas migulae</name>
    <dbReference type="NCBI Taxonomy" id="78543"/>
    <lineage>
        <taxon>Bacteria</taxon>
        <taxon>Pseudomonadati</taxon>
        <taxon>Pseudomonadota</taxon>
        <taxon>Gammaproteobacteria</taxon>
        <taxon>Pseudomonadales</taxon>
        <taxon>Pseudomonadaceae</taxon>
        <taxon>Pseudomonas</taxon>
    </lineage>
</organism>
<evidence type="ECO:0008006" key="4">
    <source>
        <dbReference type="Google" id="ProtNLM"/>
    </source>
</evidence>
<dbReference type="AlphaFoldDB" id="A0A1H4ZUF8"/>
<keyword evidence="1" id="KW-0732">Signal</keyword>
<reference evidence="2 3" key="1">
    <citation type="submission" date="2016-10" db="EMBL/GenBank/DDBJ databases">
        <authorList>
            <person name="de Groot N.N."/>
        </authorList>
    </citation>
    <scope>NUCLEOTIDE SEQUENCE [LARGE SCALE GENOMIC DNA]</scope>
    <source>
        <strain evidence="2 3">BS3662</strain>
    </source>
</reference>
<dbReference type="EMBL" id="FNTY01000001">
    <property type="protein sequence ID" value="SED32970.1"/>
    <property type="molecule type" value="Genomic_DNA"/>
</dbReference>
<evidence type="ECO:0000256" key="1">
    <source>
        <dbReference type="SAM" id="SignalP"/>
    </source>
</evidence>
<accession>A0A1H4ZUF8</accession>
<dbReference type="RefSeq" id="WP_084319230.1">
    <property type="nucleotide sequence ID" value="NZ_FNTY01000001.1"/>
</dbReference>
<proteinExistence type="predicted"/>
<dbReference type="Proteomes" id="UP000198985">
    <property type="component" value="Unassembled WGS sequence"/>
</dbReference>
<sequence>MRVSGVTRAIGFLLFLNGAALLAEQDCLSMWQQNPVSKSCKTYVRAAAPDQITPMLVDLENGQCRITLTCENWYGGGIPNLSWDIEKAELANVHNCNGELQVGPCQVDQTGQGQRERWP</sequence>
<name>A0A1H4ZUF8_9PSED</name>
<protein>
    <recommendedName>
        <fullName evidence="4">CVNH domain-containing protein</fullName>
    </recommendedName>
</protein>
<evidence type="ECO:0000313" key="3">
    <source>
        <dbReference type="Proteomes" id="UP000198985"/>
    </source>
</evidence>
<evidence type="ECO:0000313" key="2">
    <source>
        <dbReference type="EMBL" id="SED32970.1"/>
    </source>
</evidence>